<dbReference type="GO" id="GO:0050660">
    <property type="term" value="F:flavin adenine dinucleotide binding"/>
    <property type="evidence" value="ECO:0007669"/>
    <property type="project" value="TreeGrafter"/>
</dbReference>
<comment type="caution">
    <text evidence="6">The sequence shown here is derived from an EMBL/GenBank/DDBJ whole genome shotgun (WGS) entry which is preliminary data.</text>
</comment>
<dbReference type="InterPro" id="IPR023753">
    <property type="entry name" value="FAD/NAD-binding_dom"/>
</dbReference>
<dbReference type="Pfam" id="PF07992">
    <property type="entry name" value="Pyr_redox_2"/>
    <property type="match status" value="1"/>
</dbReference>
<dbReference type="EMBL" id="JAWHQM010000029">
    <property type="protein sequence ID" value="KAK5633025.1"/>
    <property type="molecule type" value="Genomic_DNA"/>
</dbReference>
<dbReference type="InterPro" id="IPR036188">
    <property type="entry name" value="FAD/NAD-bd_sf"/>
</dbReference>
<dbReference type="GO" id="GO:0005737">
    <property type="term" value="C:cytoplasm"/>
    <property type="evidence" value="ECO:0007669"/>
    <property type="project" value="TreeGrafter"/>
</dbReference>
<feature type="domain" description="FAD/NAD(P)-binding" evidence="5">
    <location>
        <begin position="37"/>
        <end position="328"/>
    </location>
</feature>
<keyword evidence="7" id="KW-1185">Reference proteome</keyword>
<dbReference type="GO" id="GO:0004174">
    <property type="term" value="F:electron-transferring-flavoprotein dehydrogenase activity"/>
    <property type="evidence" value="ECO:0007669"/>
    <property type="project" value="TreeGrafter"/>
</dbReference>
<evidence type="ECO:0000256" key="2">
    <source>
        <dbReference type="ARBA" id="ARBA00022630"/>
    </source>
</evidence>
<evidence type="ECO:0000313" key="7">
    <source>
        <dbReference type="Proteomes" id="UP001305414"/>
    </source>
</evidence>
<evidence type="ECO:0000256" key="1">
    <source>
        <dbReference type="ARBA" id="ARBA00006442"/>
    </source>
</evidence>
<gene>
    <name evidence="6" type="ORF">RRF57_008739</name>
</gene>
<keyword evidence="2" id="KW-0285">Flavoprotein</keyword>
<accession>A0AAN7UID9</accession>
<comment type="similarity">
    <text evidence="1">Belongs to the FAD-dependent oxidoreductase family.</text>
</comment>
<dbReference type="PRINTS" id="PR00368">
    <property type="entry name" value="FADPNR"/>
</dbReference>
<keyword evidence="3" id="KW-0274">FAD</keyword>
<evidence type="ECO:0000256" key="3">
    <source>
        <dbReference type="ARBA" id="ARBA00022827"/>
    </source>
</evidence>
<sequence>MTKDTKSTHAKSLNSRRREASDSTYLRAFLKANCHVAVVVLGGAFAGVQVAHRLLKYTQPHVKDLKVILVSKNSHFYWNMAAVRAIVPGVLKPDQYARPIAAGFTKYPENSFELIVGTAETVDTSKKTVRVRVGEDGSDRDLAYDYLVVATGTRNAGTTKVPWKNDGTHEEVTALINDTQAKVKAAKHIVVAGAGATGVETAAELGFEYGNPKIADDKKEIILLSADKEVLNCDSIASNVAAELKKLHVTIRSNSRVASTNNLPDGKTEIVLENGEKVVTDLYLPTMGMTPNTDFLPVEVLTDKKFVDIDEFYQVKGTDNIWAAGDVVWKPRGSFVLTDKQAAGVAKNIDAVLKGKTQTPVKTIPIDVLMVATGRSRGAGRMGPVKAFSIMVYLIKGKTLGVDKLPAWVDGTTF</sequence>
<dbReference type="SUPFAM" id="SSF51905">
    <property type="entry name" value="FAD/NAD(P)-binding domain"/>
    <property type="match status" value="1"/>
</dbReference>
<protein>
    <recommendedName>
        <fullName evidence="5">FAD/NAD(P)-binding domain-containing protein</fullName>
    </recommendedName>
</protein>
<reference evidence="6 7" key="1">
    <citation type="submission" date="2023-10" db="EMBL/GenBank/DDBJ databases">
        <title>Draft genome sequence of Xylaria bambusicola isolate GMP-LS, the root and basal stem rot pathogen of sugarcane in Indonesia.</title>
        <authorList>
            <person name="Selvaraj P."/>
            <person name="Muralishankar V."/>
            <person name="Muruganantham S."/>
            <person name="Sp S."/>
            <person name="Haryani S."/>
            <person name="Lau K.J.X."/>
            <person name="Naqvi N.I."/>
        </authorList>
    </citation>
    <scope>NUCLEOTIDE SEQUENCE [LARGE SCALE GENOMIC DNA]</scope>
    <source>
        <strain evidence="6">GMP-LS</strain>
    </source>
</reference>
<evidence type="ECO:0000313" key="6">
    <source>
        <dbReference type="EMBL" id="KAK5633025.1"/>
    </source>
</evidence>
<keyword evidence="4" id="KW-0560">Oxidoreductase</keyword>
<dbReference type="PANTHER" id="PTHR43735">
    <property type="entry name" value="APOPTOSIS-INDUCING FACTOR 1"/>
    <property type="match status" value="1"/>
</dbReference>
<dbReference type="AlphaFoldDB" id="A0AAN7UID9"/>
<dbReference type="PRINTS" id="PR00411">
    <property type="entry name" value="PNDRDTASEI"/>
</dbReference>
<proteinExistence type="inferred from homology"/>
<dbReference type="Proteomes" id="UP001305414">
    <property type="component" value="Unassembled WGS sequence"/>
</dbReference>
<dbReference type="Gene3D" id="3.50.50.100">
    <property type="match status" value="1"/>
</dbReference>
<dbReference type="PANTHER" id="PTHR43735:SF3">
    <property type="entry name" value="FERROPTOSIS SUPPRESSOR PROTEIN 1"/>
    <property type="match status" value="1"/>
</dbReference>
<evidence type="ECO:0000256" key="4">
    <source>
        <dbReference type="ARBA" id="ARBA00023002"/>
    </source>
</evidence>
<organism evidence="6 7">
    <name type="scientific">Xylaria bambusicola</name>
    <dbReference type="NCBI Taxonomy" id="326684"/>
    <lineage>
        <taxon>Eukaryota</taxon>
        <taxon>Fungi</taxon>
        <taxon>Dikarya</taxon>
        <taxon>Ascomycota</taxon>
        <taxon>Pezizomycotina</taxon>
        <taxon>Sordariomycetes</taxon>
        <taxon>Xylariomycetidae</taxon>
        <taxon>Xylariales</taxon>
        <taxon>Xylariaceae</taxon>
        <taxon>Xylaria</taxon>
    </lineage>
</organism>
<name>A0AAN7UID9_9PEZI</name>
<evidence type="ECO:0000259" key="5">
    <source>
        <dbReference type="Pfam" id="PF07992"/>
    </source>
</evidence>